<keyword evidence="2" id="KW-1185">Reference proteome</keyword>
<reference evidence="1" key="1">
    <citation type="journal article" date="2021" name="Sci. Adv.">
        <title>The American lobster genome reveals insights on longevity, neural, and immune adaptations.</title>
        <authorList>
            <person name="Polinski J.M."/>
            <person name="Zimin A.V."/>
            <person name="Clark K.F."/>
            <person name="Kohn A.B."/>
            <person name="Sadowski N."/>
            <person name="Timp W."/>
            <person name="Ptitsyn A."/>
            <person name="Khanna P."/>
            <person name="Romanova D.Y."/>
            <person name="Williams P."/>
            <person name="Greenwood S.J."/>
            <person name="Moroz L.L."/>
            <person name="Walt D.R."/>
            <person name="Bodnar A.G."/>
        </authorList>
    </citation>
    <scope>NUCLEOTIDE SEQUENCE</scope>
    <source>
        <strain evidence="1">GMGI-L3</strain>
    </source>
</reference>
<organism evidence="1 2">
    <name type="scientific">Homarus americanus</name>
    <name type="common">American lobster</name>
    <dbReference type="NCBI Taxonomy" id="6706"/>
    <lineage>
        <taxon>Eukaryota</taxon>
        <taxon>Metazoa</taxon>
        <taxon>Ecdysozoa</taxon>
        <taxon>Arthropoda</taxon>
        <taxon>Crustacea</taxon>
        <taxon>Multicrustacea</taxon>
        <taxon>Malacostraca</taxon>
        <taxon>Eumalacostraca</taxon>
        <taxon>Eucarida</taxon>
        <taxon>Decapoda</taxon>
        <taxon>Pleocyemata</taxon>
        <taxon>Astacidea</taxon>
        <taxon>Nephropoidea</taxon>
        <taxon>Nephropidae</taxon>
        <taxon>Homarus</taxon>
    </lineage>
</organism>
<gene>
    <name evidence="1" type="ORF">Hamer_G005908</name>
</gene>
<sequence length="63" mass="7177">MTFALDVRSLSRMIEEMGNLFKENTKDLLVLDSKDVADASVAETMRHIENLDGNNMKRMSTKD</sequence>
<dbReference type="Proteomes" id="UP000747542">
    <property type="component" value="Unassembled WGS sequence"/>
</dbReference>
<accession>A0A8J5JK15</accession>
<proteinExistence type="predicted"/>
<evidence type="ECO:0000313" key="2">
    <source>
        <dbReference type="Proteomes" id="UP000747542"/>
    </source>
</evidence>
<comment type="caution">
    <text evidence="1">The sequence shown here is derived from an EMBL/GenBank/DDBJ whole genome shotgun (WGS) entry which is preliminary data.</text>
</comment>
<protein>
    <submittedName>
        <fullName evidence="1">Uncharacterized protein</fullName>
    </submittedName>
</protein>
<dbReference type="EMBL" id="JAHLQT010037514">
    <property type="protein sequence ID" value="KAG7157466.1"/>
    <property type="molecule type" value="Genomic_DNA"/>
</dbReference>
<evidence type="ECO:0000313" key="1">
    <source>
        <dbReference type="EMBL" id="KAG7157466.1"/>
    </source>
</evidence>
<dbReference type="AlphaFoldDB" id="A0A8J5JK15"/>
<name>A0A8J5JK15_HOMAM</name>